<feature type="domain" description="Hemerythrin-like" evidence="1">
    <location>
        <begin position="57"/>
        <end position="144"/>
    </location>
</feature>
<evidence type="ECO:0000259" key="1">
    <source>
        <dbReference type="Pfam" id="PF01814"/>
    </source>
</evidence>
<dbReference type="EMBL" id="BAABGX010000001">
    <property type="protein sequence ID" value="GAA4300856.1"/>
    <property type="molecule type" value="Genomic_DNA"/>
</dbReference>
<dbReference type="Pfam" id="PF01814">
    <property type="entry name" value="Hemerythrin"/>
    <property type="match status" value="1"/>
</dbReference>
<evidence type="ECO:0000313" key="2">
    <source>
        <dbReference type="EMBL" id="GAA4300856.1"/>
    </source>
</evidence>
<name>A0ABP8FD28_9BACT</name>
<reference evidence="3" key="1">
    <citation type="journal article" date="2019" name="Int. J. Syst. Evol. Microbiol.">
        <title>The Global Catalogue of Microorganisms (GCM) 10K type strain sequencing project: providing services to taxonomists for standard genome sequencing and annotation.</title>
        <authorList>
            <consortium name="The Broad Institute Genomics Platform"/>
            <consortium name="The Broad Institute Genome Sequencing Center for Infectious Disease"/>
            <person name="Wu L."/>
            <person name="Ma J."/>
        </authorList>
    </citation>
    <scope>NUCLEOTIDE SEQUENCE [LARGE SCALE GENOMIC DNA]</scope>
    <source>
        <strain evidence="3">JCM 17917</strain>
    </source>
</reference>
<proteinExistence type="predicted"/>
<sequence>MGLPNSTFYRAQPTTVMKTTVTPQKRVKSLVPLSREHHFGLLFCWKIRQGLKNGTDVALLRAYTRYFWDNVLKAHCQEEEWLLARVLPQDNEVRMRLIEEHRLIQKLIELIQAGSPLNKELYKVLDKDLTDHIRWEERELFPYLQNLVPAEDLELAAKLLQHQHEPREDAFTPEFWNVKAKAA</sequence>
<dbReference type="Gene3D" id="1.20.120.520">
    <property type="entry name" value="nmb1532 protein domain like"/>
    <property type="match status" value="1"/>
</dbReference>
<gene>
    <name evidence="2" type="ORF">GCM10023183_11430</name>
</gene>
<evidence type="ECO:0000313" key="3">
    <source>
        <dbReference type="Proteomes" id="UP001501844"/>
    </source>
</evidence>
<dbReference type="Proteomes" id="UP001501844">
    <property type="component" value="Unassembled WGS sequence"/>
</dbReference>
<comment type="caution">
    <text evidence="2">The sequence shown here is derived from an EMBL/GenBank/DDBJ whole genome shotgun (WGS) entry which is preliminary data.</text>
</comment>
<keyword evidence="3" id="KW-1185">Reference proteome</keyword>
<accession>A0ABP8FD28</accession>
<organism evidence="2 3">
    <name type="scientific">Nibribacter koreensis</name>
    <dbReference type="NCBI Taxonomy" id="1084519"/>
    <lineage>
        <taxon>Bacteria</taxon>
        <taxon>Pseudomonadati</taxon>
        <taxon>Bacteroidota</taxon>
        <taxon>Cytophagia</taxon>
        <taxon>Cytophagales</taxon>
        <taxon>Hymenobacteraceae</taxon>
        <taxon>Nibribacter</taxon>
    </lineage>
</organism>
<dbReference type="InterPro" id="IPR012312">
    <property type="entry name" value="Hemerythrin-like"/>
</dbReference>
<protein>
    <recommendedName>
        <fullName evidence="1">Hemerythrin-like domain-containing protein</fullName>
    </recommendedName>
</protein>